<dbReference type="GO" id="GO:0005886">
    <property type="term" value="C:plasma membrane"/>
    <property type="evidence" value="ECO:0007669"/>
    <property type="project" value="UniProtKB-SubCell"/>
</dbReference>
<dbReference type="GO" id="GO:0008962">
    <property type="term" value="F:phosphatidylglycerophosphatase activity"/>
    <property type="evidence" value="ECO:0007669"/>
    <property type="project" value="UniProtKB-EC"/>
</dbReference>
<dbReference type="PANTHER" id="PTHR36305:SF1">
    <property type="entry name" value="PHOSPHATIDYLGLYCEROPHOSPHATASE A"/>
    <property type="match status" value="1"/>
</dbReference>
<comment type="cofactor">
    <cofactor evidence="1">
        <name>Mg(2+)</name>
        <dbReference type="ChEBI" id="CHEBI:18420"/>
    </cofactor>
</comment>
<dbReference type="CDD" id="cd06971">
    <property type="entry name" value="PgpA"/>
    <property type="match status" value="1"/>
</dbReference>
<keyword evidence="1 2" id="KW-0472">Membrane</keyword>
<dbReference type="OrthoDB" id="9804091at2"/>
<comment type="function">
    <text evidence="1">Lipid phosphatase which dephosphorylates phosphatidylglycerophosphate (PGP) to phosphatidylglycerol (PG).</text>
</comment>
<dbReference type="Pfam" id="PF04608">
    <property type="entry name" value="PgpA"/>
    <property type="match status" value="1"/>
</dbReference>
<gene>
    <name evidence="4" type="ORF">OA50_01724</name>
</gene>
<keyword evidence="1 2" id="KW-0812">Transmembrane</keyword>
<feature type="transmembrane region" description="Helical" evidence="2">
    <location>
        <begin position="76"/>
        <end position="95"/>
    </location>
</feature>
<feature type="transmembrane region" description="Helical" evidence="2">
    <location>
        <begin position="101"/>
        <end position="118"/>
    </location>
</feature>
<keyword evidence="1" id="KW-0997">Cell inner membrane</keyword>
<comment type="caution">
    <text evidence="4">The sequence shown here is derived from an EMBL/GenBank/DDBJ whole genome shotgun (WGS) entry which is preliminary data.</text>
</comment>
<dbReference type="EC" id="3.1.3.27" evidence="1"/>
<keyword evidence="1" id="KW-0443">Lipid metabolism</keyword>
<dbReference type="InterPro" id="IPR026037">
    <property type="entry name" value="PgpA"/>
</dbReference>
<accession>A0A0B3RRI9</accession>
<comment type="subcellular location">
    <subcellularLocation>
        <location evidence="1">Cell inner membrane</location>
        <topology evidence="1">Multi-pass membrane protein</topology>
    </subcellularLocation>
</comment>
<dbReference type="STRING" id="561184.SAMN05216376_101130"/>
<dbReference type="PATRIC" id="fig|1515334.3.peg.1733"/>
<keyword evidence="1" id="KW-0479">Metal-binding</keyword>
<keyword evidence="1" id="KW-0442">Lipid degradation</keyword>
<dbReference type="RefSeq" id="WP_043139768.1">
    <property type="nucleotide sequence ID" value="NZ_JSUQ01000006.1"/>
</dbReference>
<comment type="catalytic activity">
    <reaction evidence="1">
        <text>a 1,2-diacyl-sn-glycero-3-phospho-(1'-sn-glycero-3'-phosphate) + H2O = a 1,2-diacyl-sn-glycero-3-phospho-(1'-sn-glycerol) + phosphate</text>
        <dbReference type="Rhea" id="RHEA:33751"/>
        <dbReference type="ChEBI" id="CHEBI:15377"/>
        <dbReference type="ChEBI" id="CHEBI:43474"/>
        <dbReference type="ChEBI" id="CHEBI:60110"/>
        <dbReference type="ChEBI" id="CHEBI:64716"/>
        <dbReference type="EC" id="3.1.3.27"/>
    </reaction>
</comment>
<keyword evidence="1" id="KW-1003">Cell membrane</keyword>
<dbReference type="PIRSF" id="PIRSF006162">
    <property type="entry name" value="PgpA"/>
    <property type="match status" value="1"/>
</dbReference>
<sequence length="161" mass="17466">MRWLASVGGVGYLRPASGTWGSLAALPLAYGIHLLGGFWLLLVLTLLAFGLGWWAVQHLTAQGHGEDPSWVVIDELAGQWIAILPVSYGAMFMGVDVWRLWPGWVAGFVLFRLFDIWKPWVIGRIDRMGTPLGVMLDDVLAGLFAAVVAIALAGLSHGVLM</sequence>
<dbReference type="InterPro" id="IPR007686">
    <property type="entry name" value="YutG/PgpA"/>
</dbReference>
<evidence type="ECO:0000313" key="5">
    <source>
        <dbReference type="Proteomes" id="UP000030960"/>
    </source>
</evidence>
<evidence type="ECO:0000313" key="4">
    <source>
        <dbReference type="EMBL" id="KHQ53735.1"/>
    </source>
</evidence>
<dbReference type="PANTHER" id="PTHR36305">
    <property type="entry name" value="PHOSPHATIDYLGLYCEROPHOSPHATASE A"/>
    <property type="match status" value="1"/>
</dbReference>
<keyword evidence="1" id="KW-0460">Magnesium</keyword>
<dbReference type="UniPathway" id="UPA00084">
    <property type="reaction ID" value="UER00504"/>
</dbReference>
<dbReference type="GO" id="GO:0046872">
    <property type="term" value="F:metal ion binding"/>
    <property type="evidence" value="ECO:0007669"/>
    <property type="project" value="UniProtKB-KW"/>
</dbReference>
<keyword evidence="1" id="KW-0595">Phospholipid degradation</keyword>
<keyword evidence="5" id="KW-1185">Reference proteome</keyword>
<feature type="transmembrane region" description="Helical" evidence="2">
    <location>
        <begin position="139"/>
        <end position="160"/>
    </location>
</feature>
<evidence type="ECO:0000256" key="2">
    <source>
        <dbReference type="SAM" id="Phobius"/>
    </source>
</evidence>
<keyword evidence="1" id="KW-1208">Phospholipid metabolism</keyword>
<name>A0A0B3RRI9_9RHOB</name>
<dbReference type="GO" id="GO:0006655">
    <property type="term" value="P:phosphatidylglycerol biosynthetic process"/>
    <property type="evidence" value="ECO:0007669"/>
    <property type="project" value="UniProtKB-UniPathway"/>
</dbReference>
<dbReference type="Proteomes" id="UP000030960">
    <property type="component" value="Unassembled WGS sequence"/>
</dbReference>
<dbReference type="EMBL" id="JSUQ01000006">
    <property type="protein sequence ID" value="KHQ53735.1"/>
    <property type="molecule type" value="Genomic_DNA"/>
</dbReference>
<feature type="transmembrane region" description="Helical" evidence="2">
    <location>
        <begin position="28"/>
        <end position="56"/>
    </location>
</feature>
<keyword evidence="2" id="KW-1133">Transmembrane helix</keyword>
<protein>
    <recommendedName>
        <fullName evidence="1">Phosphatidylglycerophosphatase A</fullName>
        <ecNumber evidence="1">3.1.3.27</ecNumber>
    </recommendedName>
    <alternativeName>
        <fullName evidence="1">Phosphatidylglycerolphosphate phosphatase A</fullName>
    </alternativeName>
</protein>
<dbReference type="GO" id="GO:0009395">
    <property type="term" value="P:phospholipid catabolic process"/>
    <property type="evidence" value="ECO:0007669"/>
    <property type="project" value="UniProtKB-KW"/>
</dbReference>
<dbReference type="AlphaFoldDB" id="A0A0B3RRI9"/>
<proteinExistence type="predicted"/>
<organism evidence="4 5">
    <name type="scientific">Mameliella alba</name>
    <dbReference type="NCBI Taxonomy" id="561184"/>
    <lineage>
        <taxon>Bacteria</taxon>
        <taxon>Pseudomonadati</taxon>
        <taxon>Pseudomonadota</taxon>
        <taxon>Alphaproteobacteria</taxon>
        <taxon>Rhodobacterales</taxon>
        <taxon>Roseobacteraceae</taxon>
        <taxon>Mameliella</taxon>
    </lineage>
</organism>
<evidence type="ECO:0000259" key="3">
    <source>
        <dbReference type="Pfam" id="PF04608"/>
    </source>
</evidence>
<dbReference type="InterPro" id="IPR036681">
    <property type="entry name" value="PgpA-like_sf"/>
</dbReference>
<reference evidence="4 5" key="1">
    <citation type="submission" date="2014-10" db="EMBL/GenBank/DDBJ databases">
        <title>Genome sequence of Ponticoccus sp. strain UMTAT08 isolated from clonal culture of toxic dinoflagellate Alexandrium tamiyavanichii.</title>
        <authorList>
            <person name="Gan H.Y."/>
            <person name="Muhd D.-D."/>
            <person name="Mohd Noor M.E."/>
            <person name="Yeong Y.S."/>
            <person name="Usup G."/>
        </authorList>
    </citation>
    <scope>NUCLEOTIDE SEQUENCE [LARGE SCALE GENOMIC DNA]</scope>
    <source>
        <strain evidence="4 5">UMTAT08</strain>
    </source>
</reference>
<evidence type="ECO:0000256" key="1">
    <source>
        <dbReference type="PIRNR" id="PIRNR006162"/>
    </source>
</evidence>
<feature type="domain" description="YutG/PgpA" evidence="3">
    <location>
        <begin position="3"/>
        <end position="152"/>
    </location>
</feature>
<keyword evidence="1 4" id="KW-0378">Hydrolase</keyword>
<dbReference type="SUPFAM" id="SSF101307">
    <property type="entry name" value="YutG-like"/>
    <property type="match status" value="1"/>
</dbReference>
<comment type="pathway">
    <text evidence="1">Phospholipid metabolism; phosphatidylglycerol biosynthesis; phosphatidylglycerol from CDP-diacylglycerol: step 2/2.</text>
</comment>